<organism evidence="1 2">
    <name type="scientific">Necator americanus</name>
    <name type="common">Human hookworm</name>
    <dbReference type="NCBI Taxonomy" id="51031"/>
    <lineage>
        <taxon>Eukaryota</taxon>
        <taxon>Metazoa</taxon>
        <taxon>Ecdysozoa</taxon>
        <taxon>Nematoda</taxon>
        <taxon>Chromadorea</taxon>
        <taxon>Rhabditida</taxon>
        <taxon>Rhabditina</taxon>
        <taxon>Rhabditomorpha</taxon>
        <taxon>Strongyloidea</taxon>
        <taxon>Ancylostomatidae</taxon>
        <taxon>Bunostominae</taxon>
        <taxon>Necator</taxon>
    </lineage>
</organism>
<comment type="caution">
    <text evidence="1">The sequence shown here is derived from an EMBL/GenBank/DDBJ whole genome shotgun (WGS) entry which is preliminary data.</text>
</comment>
<name>A0ABR1EUK3_NECAM</name>
<gene>
    <name evidence="1" type="primary">Necator_chrX.g25630</name>
    <name evidence="1" type="ORF">RB195_025464</name>
</gene>
<accession>A0ABR1EUK3</accession>
<proteinExistence type="predicted"/>
<protein>
    <submittedName>
        <fullName evidence="1">Uncharacterized protein</fullName>
    </submittedName>
</protein>
<dbReference type="EMBL" id="JAVFWL010000006">
    <property type="protein sequence ID" value="KAK6765566.1"/>
    <property type="molecule type" value="Genomic_DNA"/>
</dbReference>
<dbReference type="Proteomes" id="UP001303046">
    <property type="component" value="Unassembled WGS sequence"/>
</dbReference>
<evidence type="ECO:0000313" key="2">
    <source>
        <dbReference type="Proteomes" id="UP001303046"/>
    </source>
</evidence>
<keyword evidence="2" id="KW-1185">Reference proteome</keyword>
<sequence length="67" mass="7222">MAEHIRAEASRPGLLFVDRVYSCEVSEPAEDSSNGSGILFQCAIDVVDCIGEGEWGFIEDDGSKLLS</sequence>
<evidence type="ECO:0000313" key="1">
    <source>
        <dbReference type="EMBL" id="KAK6765566.1"/>
    </source>
</evidence>
<reference evidence="1 2" key="1">
    <citation type="submission" date="2023-08" db="EMBL/GenBank/DDBJ databases">
        <title>A Necator americanus chromosomal reference genome.</title>
        <authorList>
            <person name="Ilik V."/>
            <person name="Petrzelkova K.J."/>
            <person name="Pardy F."/>
            <person name="Fuh T."/>
            <person name="Niatou-Singa F.S."/>
            <person name="Gouil Q."/>
            <person name="Baker L."/>
            <person name="Ritchie M.E."/>
            <person name="Jex A.R."/>
            <person name="Gazzola D."/>
            <person name="Li H."/>
            <person name="Toshio Fujiwara R."/>
            <person name="Zhan B."/>
            <person name="Aroian R.V."/>
            <person name="Pafco B."/>
            <person name="Schwarz E.M."/>
        </authorList>
    </citation>
    <scope>NUCLEOTIDE SEQUENCE [LARGE SCALE GENOMIC DNA]</scope>
    <source>
        <strain evidence="1 2">Aroian</strain>
        <tissue evidence="1">Whole animal</tissue>
    </source>
</reference>